<evidence type="ECO:0000256" key="9">
    <source>
        <dbReference type="ARBA" id="ARBA00022776"/>
    </source>
</evidence>
<evidence type="ECO:0000256" key="15">
    <source>
        <dbReference type="SAM" id="MobiDB-lite"/>
    </source>
</evidence>
<keyword evidence="4" id="KW-0158">Chromosome</keyword>
<evidence type="ECO:0000256" key="3">
    <source>
        <dbReference type="ARBA" id="ARBA00017358"/>
    </source>
</evidence>
<feature type="domain" description="ZNF380 coiled-coil" evidence="17">
    <location>
        <begin position="161"/>
        <end position="240"/>
    </location>
</feature>
<feature type="region of interest" description="Disordered" evidence="15">
    <location>
        <begin position="249"/>
        <end position="311"/>
    </location>
</feature>
<accession>A0A0X3P206</accession>
<dbReference type="InterPro" id="IPR040050">
    <property type="entry name" value="ZNF830-like"/>
</dbReference>
<evidence type="ECO:0000256" key="8">
    <source>
        <dbReference type="ARBA" id="ARBA00022771"/>
    </source>
</evidence>
<dbReference type="GO" id="GO:0044773">
    <property type="term" value="P:mitotic DNA damage checkpoint signaling"/>
    <property type="evidence" value="ECO:0007669"/>
    <property type="project" value="TreeGrafter"/>
</dbReference>
<evidence type="ECO:0000256" key="14">
    <source>
        <dbReference type="ARBA" id="ARBA00030672"/>
    </source>
</evidence>
<comment type="subcellular location">
    <subcellularLocation>
        <location evidence="1">Chromosome</location>
    </subcellularLocation>
    <subcellularLocation>
        <location evidence="2">Nucleus speckle</location>
    </subcellularLocation>
</comment>
<feature type="region of interest" description="Disordered" evidence="15">
    <location>
        <begin position="118"/>
        <end position="157"/>
    </location>
</feature>
<feature type="transmembrane region" description="Helical" evidence="16">
    <location>
        <begin position="12"/>
        <end position="31"/>
    </location>
</feature>
<keyword evidence="9" id="KW-0498">Mitosis</keyword>
<feature type="compositionally biased region" description="Basic and acidic residues" evidence="15">
    <location>
        <begin position="275"/>
        <end position="285"/>
    </location>
</feature>
<keyword evidence="16" id="KW-0472">Membrane</keyword>
<dbReference type="SUPFAM" id="SSF57667">
    <property type="entry name" value="beta-beta-alpha zinc fingers"/>
    <property type="match status" value="1"/>
</dbReference>
<keyword evidence="12" id="KW-0539">Nucleus</keyword>
<evidence type="ECO:0000259" key="17">
    <source>
        <dbReference type="Pfam" id="PF23406"/>
    </source>
</evidence>
<name>A0A0X3P206_SCHSO</name>
<keyword evidence="11" id="KW-0175">Coiled coil</keyword>
<organism evidence="18">
    <name type="scientific">Schistocephalus solidus</name>
    <name type="common">Tapeworm</name>
    <dbReference type="NCBI Taxonomy" id="70667"/>
    <lineage>
        <taxon>Eukaryota</taxon>
        <taxon>Metazoa</taxon>
        <taxon>Spiralia</taxon>
        <taxon>Lophotrochozoa</taxon>
        <taxon>Platyhelminthes</taxon>
        <taxon>Cestoda</taxon>
        <taxon>Eucestoda</taxon>
        <taxon>Diphyllobothriidea</taxon>
        <taxon>Diphyllobothriidae</taxon>
        <taxon>Schistocephalus</taxon>
    </lineage>
</organism>
<dbReference type="EMBL" id="GEEE01017347">
    <property type="protein sequence ID" value="JAP45878.1"/>
    <property type="molecule type" value="Transcribed_RNA"/>
</dbReference>
<feature type="compositionally biased region" description="Polar residues" evidence="15">
    <location>
        <begin position="118"/>
        <end position="142"/>
    </location>
</feature>
<evidence type="ECO:0000313" key="18">
    <source>
        <dbReference type="EMBL" id="JAP45878.1"/>
    </source>
</evidence>
<reference evidence="18" key="1">
    <citation type="submission" date="2016-01" db="EMBL/GenBank/DDBJ databases">
        <title>Reference transcriptome for the parasite Schistocephalus solidus: insights into the molecular evolution of parasitism.</title>
        <authorList>
            <person name="Hebert F.O."/>
            <person name="Grambauer S."/>
            <person name="Barber I."/>
            <person name="Landry C.R."/>
            <person name="Aubin-Horth N."/>
        </authorList>
    </citation>
    <scope>NUCLEOTIDE SEQUENCE</scope>
</reference>
<keyword evidence="16" id="KW-1133">Transmembrane helix</keyword>
<feature type="compositionally biased region" description="Basic and acidic residues" evidence="15">
    <location>
        <begin position="143"/>
        <end position="157"/>
    </location>
</feature>
<keyword evidence="16" id="KW-0812">Transmembrane</keyword>
<protein>
    <recommendedName>
        <fullName evidence="3">Zinc finger protein 830</fullName>
    </recommendedName>
    <alternativeName>
        <fullName evidence="14">Coiled-coil domain-containing protein 16</fullName>
    </alternativeName>
</protein>
<feature type="compositionally biased region" description="Acidic residues" evidence="15">
    <location>
        <begin position="286"/>
        <end position="301"/>
    </location>
</feature>
<sequence>SRRLTYPVKRSLPHSLYAICVTVVWTLWGLMDVRSLLKVHRSTSKKIEHPHIKYNSLGKISCIVCGVPIKSELTWNAHILSKTHKENALKGTSSLKRLQSHMQATQLAKVAKTEVTSTPVASSLEPTIQSNLSADPPSQISEKIQKPEAPKKKEEVSKTVLPEGFFDDARRDAEARNVPYRDKLDVEMEAFQKELGSLDHKSEQIQEEDNASMFASRNLLEIDKQLSMWKRIHQLEMEKERSLAQKKERLGRVTCKQGNATDDPANGVDTVHQPIKKEEERRGGETDDDDDDTDGSDLEELDNFRCKSGVR</sequence>
<keyword evidence="6" id="KW-0132">Cell division</keyword>
<dbReference type="PANTHER" id="PTHR13278">
    <property type="entry name" value="ZINC FINGER PROTEIN 830"/>
    <property type="match status" value="1"/>
</dbReference>
<dbReference type="InterPro" id="IPR036236">
    <property type="entry name" value="Znf_C2H2_sf"/>
</dbReference>
<evidence type="ECO:0000256" key="13">
    <source>
        <dbReference type="ARBA" id="ARBA00023306"/>
    </source>
</evidence>
<keyword evidence="10" id="KW-0862">Zinc</keyword>
<evidence type="ECO:0000256" key="7">
    <source>
        <dbReference type="ARBA" id="ARBA00022723"/>
    </source>
</evidence>
<proteinExistence type="predicted"/>
<dbReference type="GO" id="GO:0003676">
    <property type="term" value="F:nucleic acid binding"/>
    <property type="evidence" value="ECO:0007669"/>
    <property type="project" value="InterPro"/>
</dbReference>
<evidence type="ECO:0000256" key="4">
    <source>
        <dbReference type="ARBA" id="ARBA00022454"/>
    </source>
</evidence>
<evidence type="ECO:0000256" key="10">
    <source>
        <dbReference type="ARBA" id="ARBA00022833"/>
    </source>
</evidence>
<dbReference type="GO" id="GO:0033314">
    <property type="term" value="P:mitotic DNA replication checkpoint signaling"/>
    <property type="evidence" value="ECO:0007669"/>
    <property type="project" value="TreeGrafter"/>
</dbReference>
<evidence type="ECO:0000256" key="16">
    <source>
        <dbReference type="SAM" id="Phobius"/>
    </source>
</evidence>
<evidence type="ECO:0000256" key="1">
    <source>
        <dbReference type="ARBA" id="ARBA00004286"/>
    </source>
</evidence>
<keyword evidence="13" id="KW-0131">Cell cycle</keyword>
<dbReference type="PANTHER" id="PTHR13278:SF0">
    <property type="entry name" value="ZINC FINGER PROTEIN 830"/>
    <property type="match status" value="1"/>
</dbReference>
<dbReference type="InterPro" id="IPR059039">
    <property type="entry name" value="ZNF380_CC"/>
</dbReference>
<evidence type="ECO:0000256" key="12">
    <source>
        <dbReference type="ARBA" id="ARBA00023242"/>
    </source>
</evidence>
<keyword evidence="7" id="KW-0479">Metal-binding</keyword>
<dbReference type="GO" id="GO:0033260">
    <property type="term" value="P:nuclear DNA replication"/>
    <property type="evidence" value="ECO:0007669"/>
    <property type="project" value="TreeGrafter"/>
</dbReference>
<gene>
    <name evidence="18" type="primary">ZN830</name>
    <name evidence="18" type="ORF">TR116247</name>
</gene>
<feature type="non-terminal residue" evidence="18">
    <location>
        <position position="1"/>
    </location>
</feature>
<dbReference type="GO" id="GO:0005681">
    <property type="term" value="C:spliceosomal complex"/>
    <property type="evidence" value="ECO:0007669"/>
    <property type="project" value="InterPro"/>
</dbReference>
<evidence type="ECO:0000256" key="2">
    <source>
        <dbReference type="ARBA" id="ARBA00004324"/>
    </source>
</evidence>
<dbReference type="Pfam" id="PF23406">
    <property type="entry name" value="ZNF380_CC"/>
    <property type="match status" value="1"/>
</dbReference>
<evidence type="ECO:0000256" key="6">
    <source>
        <dbReference type="ARBA" id="ARBA00022618"/>
    </source>
</evidence>
<evidence type="ECO:0000256" key="5">
    <source>
        <dbReference type="ARBA" id="ARBA00022473"/>
    </source>
</evidence>
<dbReference type="AlphaFoldDB" id="A0A0X3P206"/>
<dbReference type="EMBL" id="GEEE01010442">
    <property type="protein sequence ID" value="JAP52783.1"/>
    <property type="molecule type" value="Transcribed_RNA"/>
</dbReference>
<dbReference type="GO" id="GO:0008270">
    <property type="term" value="F:zinc ion binding"/>
    <property type="evidence" value="ECO:0007669"/>
    <property type="project" value="UniProtKB-KW"/>
</dbReference>
<evidence type="ECO:0000256" key="11">
    <source>
        <dbReference type="ARBA" id="ARBA00023054"/>
    </source>
</evidence>
<keyword evidence="8" id="KW-0863">Zinc-finger</keyword>
<keyword evidence="5" id="KW-0217">Developmental protein</keyword>